<evidence type="ECO:0000256" key="1">
    <source>
        <dbReference type="SAM" id="MobiDB-lite"/>
    </source>
</evidence>
<dbReference type="AlphaFoldDB" id="A0A9P6K5N2"/>
<organism evidence="2 3">
    <name type="scientific">Mortierella hygrophila</name>
    <dbReference type="NCBI Taxonomy" id="979708"/>
    <lineage>
        <taxon>Eukaryota</taxon>
        <taxon>Fungi</taxon>
        <taxon>Fungi incertae sedis</taxon>
        <taxon>Mucoromycota</taxon>
        <taxon>Mortierellomycotina</taxon>
        <taxon>Mortierellomycetes</taxon>
        <taxon>Mortierellales</taxon>
        <taxon>Mortierellaceae</taxon>
        <taxon>Mortierella</taxon>
    </lineage>
</organism>
<name>A0A9P6K5N2_9FUNG</name>
<evidence type="ECO:0000313" key="2">
    <source>
        <dbReference type="EMBL" id="KAF9547440.1"/>
    </source>
</evidence>
<dbReference type="EMBL" id="JAAAXW010000042">
    <property type="protein sequence ID" value="KAF9547440.1"/>
    <property type="molecule type" value="Genomic_DNA"/>
</dbReference>
<reference evidence="2" key="1">
    <citation type="journal article" date="2020" name="Fungal Divers.">
        <title>Resolving the Mortierellaceae phylogeny through synthesis of multi-gene phylogenetics and phylogenomics.</title>
        <authorList>
            <person name="Vandepol N."/>
            <person name="Liber J."/>
            <person name="Desiro A."/>
            <person name="Na H."/>
            <person name="Kennedy M."/>
            <person name="Barry K."/>
            <person name="Grigoriev I.V."/>
            <person name="Miller A.N."/>
            <person name="O'Donnell K."/>
            <person name="Stajich J.E."/>
            <person name="Bonito G."/>
        </authorList>
    </citation>
    <scope>NUCLEOTIDE SEQUENCE</scope>
    <source>
        <strain evidence="2">NRRL 2591</strain>
    </source>
</reference>
<feature type="region of interest" description="Disordered" evidence="1">
    <location>
        <begin position="52"/>
        <end position="175"/>
    </location>
</feature>
<accession>A0A9P6K5N2</accession>
<evidence type="ECO:0000313" key="3">
    <source>
        <dbReference type="Proteomes" id="UP000723463"/>
    </source>
</evidence>
<proteinExistence type="predicted"/>
<gene>
    <name evidence="2" type="ORF">EC957_008450</name>
</gene>
<feature type="compositionally biased region" description="Gly residues" evidence="1">
    <location>
        <begin position="126"/>
        <end position="137"/>
    </location>
</feature>
<feature type="compositionally biased region" description="Basic residues" evidence="1">
    <location>
        <begin position="61"/>
        <end position="75"/>
    </location>
</feature>
<keyword evidence="3" id="KW-1185">Reference proteome</keyword>
<protein>
    <submittedName>
        <fullName evidence="2">Uncharacterized protein</fullName>
    </submittedName>
</protein>
<sequence length="175" mass="19247">MEKRALFVRPNSGISGEHYIQRSDDHHYLRKRTFKSLGTLISLLLNPNGGIGGEGNDNFNFRKRRDPSHNKFTKTVKRDSGYDSFNPQSGYGDDLKKRRNLSSSANNISKIVKRGGGYNPSSPQGGESGGHGEGGYGNDLKKRSSTKSDTFRKREGELDPVDPFANVAKGGADLK</sequence>
<dbReference type="Proteomes" id="UP000723463">
    <property type="component" value="Unassembled WGS sequence"/>
</dbReference>
<comment type="caution">
    <text evidence="2">The sequence shown here is derived from an EMBL/GenBank/DDBJ whole genome shotgun (WGS) entry which is preliminary data.</text>
</comment>